<evidence type="ECO:0000313" key="2">
    <source>
        <dbReference type="EMBL" id="GFO11918.1"/>
    </source>
</evidence>
<name>A0AAV4AX54_9GAST</name>
<dbReference type="EMBL" id="BLXT01004368">
    <property type="protein sequence ID" value="GFO11918.1"/>
    <property type="molecule type" value="Genomic_DNA"/>
</dbReference>
<evidence type="ECO:0000256" key="1">
    <source>
        <dbReference type="SAM" id="MobiDB-lite"/>
    </source>
</evidence>
<reference evidence="2 3" key="1">
    <citation type="journal article" date="2021" name="Elife">
        <title>Chloroplast acquisition without the gene transfer in kleptoplastic sea slugs, Plakobranchus ocellatus.</title>
        <authorList>
            <person name="Maeda T."/>
            <person name="Takahashi S."/>
            <person name="Yoshida T."/>
            <person name="Shimamura S."/>
            <person name="Takaki Y."/>
            <person name="Nagai Y."/>
            <person name="Toyoda A."/>
            <person name="Suzuki Y."/>
            <person name="Arimoto A."/>
            <person name="Ishii H."/>
            <person name="Satoh N."/>
            <person name="Nishiyama T."/>
            <person name="Hasebe M."/>
            <person name="Maruyama T."/>
            <person name="Minagawa J."/>
            <person name="Obokata J."/>
            <person name="Shigenobu S."/>
        </authorList>
    </citation>
    <scope>NUCLEOTIDE SEQUENCE [LARGE SCALE GENOMIC DNA]</scope>
</reference>
<feature type="region of interest" description="Disordered" evidence="1">
    <location>
        <begin position="1"/>
        <end position="36"/>
    </location>
</feature>
<evidence type="ECO:0000313" key="3">
    <source>
        <dbReference type="Proteomes" id="UP000735302"/>
    </source>
</evidence>
<gene>
    <name evidence="2" type="ORF">PoB_003842300</name>
</gene>
<accession>A0AAV4AX54</accession>
<keyword evidence="3" id="KW-1185">Reference proteome</keyword>
<comment type="caution">
    <text evidence="2">The sequence shown here is derived from an EMBL/GenBank/DDBJ whole genome shotgun (WGS) entry which is preliminary data.</text>
</comment>
<sequence length="126" mass="14439">MGLRTRQESGAGWSHVTKSHQSTTRVTKREASGRTRSSTRLLMVYYSGETLMQIPPARKWVSFPIFSCWTVCLLARLTGLPCHNRTPHTRHGRQFSPFPTRSALSARRQLALHHFPRVPLRMLADQ</sequence>
<dbReference type="AlphaFoldDB" id="A0AAV4AX54"/>
<organism evidence="2 3">
    <name type="scientific">Plakobranchus ocellatus</name>
    <dbReference type="NCBI Taxonomy" id="259542"/>
    <lineage>
        <taxon>Eukaryota</taxon>
        <taxon>Metazoa</taxon>
        <taxon>Spiralia</taxon>
        <taxon>Lophotrochozoa</taxon>
        <taxon>Mollusca</taxon>
        <taxon>Gastropoda</taxon>
        <taxon>Heterobranchia</taxon>
        <taxon>Euthyneura</taxon>
        <taxon>Panpulmonata</taxon>
        <taxon>Sacoglossa</taxon>
        <taxon>Placobranchoidea</taxon>
        <taxon>Plakobranchidae</taxon>
        <taxon>Plakobranchus</taxon>
    </lineage>
</organism>
<dbReference type="Proteomes" id="UP000735302">
    <property type="component" value="Unassembled WGS sequence"/>
</dbReference>
<proteinExistence type="predicted"/>
<protein>
    <submittedName>
        <fullName evidence="2">Uncharacterized protein</fullName>
    </submittedName>
</protein>